<gene>
    <name evidence="3" type="ORF">V2H45_04290</name>
</gene>
<name>A0AAW9PWI9_9CYAN</name>
<dbReference type="GO" id="GO:0004197">
    <property type="term" value="F:cysteine-type endopeptidase activity"/>
    <property type="evidence" value="ECO:0007669"/>
    <property type="project" value="InterPro"/>
</dbReference>
<proteinExistence type="predicted"/>
<dbReference type="InterPro" id="IPR011189">
    <property type="entry name" value="UCP_caspase_lke"/>
</dbReference>
<evidence type="ECO:0000259" key="2">
    <source>
        <dbReference type="Pfam" id="PF14326"/>
    </source>
</evidence>
<feature type="domain" description="DUF4384" evidence="2">
    <location>
        <begin position="578"/>
        <end position="661"/>
    </location>
</feature>
<dbReference type="Pfam" id="PF00656">
    <property type="entry name" value="Peptidase_C14"/>
    <property type="match status" value="1"/>
</dbReference>
<sequence length="732" mass="79111">MGIARRRFLQGGLVSLIGGQLVFGRQAVWAADRYAQKLAQPHKRKLALLIGINQYDAKGDWLPLTGCVTDVELQKELLIHRFGFDSKDILTLTDRQATGQAIAEAVAEHLIGQTLPGDLVVMHFSGHGSRLGKQNTLVPIDSGLPSAGELIHDITEATLTSWQQAIATDQIVTILDTGYNYPGTPVVGNFRIRARPGKRDWQPSAAEIALQQEFSQKFGQKKSDEQLGMILRAANNDELCADALWSGFSSGVFTYALTQQLWQITPATSLHVVLNNVVNTLAQKAFRPEEINLDKQMESHVEGNLPKAEENKPTHKFGKQDFSLLATSLPTPALSPSADGVIRSTTPDRKTGETWLAGLPISSIGYYGVGSVLAVAPDRDPSDMKPSNANHLVQVRSHNGLTAKVEVMDTSLRLESGQLLQEQIRALPRNLGLTIALDLSLSKIERIDATSAISAMPSMLGFNATEQCADCLFGAESTSYGLFTVGRSPILGSFGSVGESVGAAIKRLQPLFEGLLAAKLIRLTANQASSCLGLRATMSAEVGQELQPKILGSKVTDRASESAPKLQDSISSTWQKSLAIGDRLACHLENLTDRPLYVRIFSFDPRGKVLTPSFVTSPYASDGIIQPKETLVVPQPNAPFNWVVSAPQGMVDVQVVVSHSPLSQTSLVLESSMRQASSPTGMMVISDPLKVAQALLLDLHQAGQASLTANSEDLWMLDVSRWATLGFSYHVA</sequence>
<dbReference type="InterPro" id="IPR029030">
    <property type="entry name" value="Caspase-like_dom_sf"/>
</dbReference>
<dbReference type="SUPFAM" id="SSF52129">
    <property type="entry name" value="Caspase-like"/>
    <property type="match status" value="1"/>
</dbReference>
<dbReference type="RefSeq" id="WP_330482388.1">
    <property type="nucleotide sequence ID" value="NZ_JAZBJZ010000010.1"/>
</dbReference>
<evidence type="ECO:0000313" key="3">
    <source>
        <dbReference type="EMBL" id="MEE3715964.1"/>
    </source>
</evidence>
<keyword evidence="4" id="KW-1185">Reference proteome</keyword>
<dbReference type="InterPro" id="IPR011600">
    <property type="entry name" value="Pept_C14_caspase"/>
</dbReference>
<dbReference type="EMBL" id="JAZBJZ010000010">
    <property type="protein sequence ID" value="MEE3715964.1"/>
    <property type="molecule type" value="Genomic_DNA"/>
</dbReference>
<protein>
    <submittedName>
        <fullName evidence="3">Caspase family protein</fullName>
    </submittedName>
</protein>
<dbReference type="PANTHER" id="PTHR48104:SF30">
    <property type="entry name" value="METACASPASE-1"/>
    <property type="match status" value="1"/>
</dbReference>
<dbReference type="InterPro" id="IPR025493">
    <property type="entry name" value="DUF4384"/>
</dbReference>
<feature type="domain" description="Peptidase C14 caspase" evidence="1">
    <location>
        <begin position="44"/>
        <end position="285"/>
    </location>
</feature>
<dbReference type="GO" id="GO:0006508">
    <property type="term" value="P:proteolysis"/>
    <property type="evidence" value="ECO:0007669"/>
    <property type="project" value="InterPro"/>
</dbReference>
<reference evidence="3" key="1">
    <citation type="submission" date="2024-01" db="EMBL/GenBank/DDBJ databases">
        <title>Bank of Algae and Cyanobacteria of the Azores (BACA) strain genomes.</title>
        <authorList>
            <person name="Luz R."/>
            <person name="Cordeiro R."/>
            <person name="Fonseca A."/>
            <person name="Goncalves V."/>
        </authorList>
    </citation>
    <scope>NUCLEOTIDE SEQUENCE</scope>
    <source>
        <strain evidence="3">BACA0141</strain>
    </source>
</reference>
<evidence type="ECO:0000259" key="1">
    <source>
        <dbReference type="Pfam" id="PF00656"/>
    </source>
</evidence>
<evidence type="ECO:0000313" key="4">
    <source>
        <dbReference type="Proteomes" id="UP001333818"/>
    </source>
</evidence>
<dbReference type="PANTHER" id="PTHR48104">
    <property type="entry name" value="METACASPASE-4"/>
    <property type="match status" value="1"/>
</dbReference>
<dbReference type="PIRSF" id="PIRSF007398">
    <property type="entry name" value="Sll0148_caspase"/>
    <property type="match status" value="1"/>
</dbReference>
<dbReference type="Pfam" id="PF14326">
    <property type="entry name" value="DUF4384"/>
    <property type="match status" value="1"/>
</dbReference>
<comment type="caution">
    <text evidence="3">The sequence shown here is derived from an EMBL/GenBank/DDBJ whole genome shotgun (WGS) entry which is preliminary data.</text>
</comment>
<dbReference type="Proteomes" id="UP001333818">
    <property type="component" value="Unassembled WGS sequence"/>
</dbReference>
<dbReference type="Gene3D" id="3.40.50.1460">
    <property type="match status" value="1"/>
</dbReference>
<organism evidence="3 4">
    <name type="scientific">Tumidithrix elongata BACA0141</name>
    <dbReference type="NCBI Taxonomy" id="2716417"/>
    <lineage>
        <taxon>Bacteria</taxon>
        <taxon>Bacillati</taxon>
        <taxon>Cyanobacteriota</taxon>
        <taxon>Cyanophyceae</taxon>
        <taxon>Pseudanabaenales</taxon>
        <taxon>Pseudanabaenaceae</taxon>
        <taxon>Tumidithrix</taxon>
        <taxon>Tumidithrix elongata</taxon>
    </lineage>
</organism>
<dbReference type="GO" id="GO:0005737">
    <property type="term" value="C:cytoplasm"/>
    <property type="evidence" value="ECO:0007669"/>
    <property type="project" value="TreeGrafter"/>
</dbReference>
<accession>A0AAW9PWI9</accession>
<dbReference type="InterPro" id="IPR050452">
    <property type="entry name" value="Metacaspase"/>
</dbReference>
<dbReference type="AlphaFoldDB" id="A0AAW9PWI9"/>